<protein>
    <submittedName>
        <fullName evidence="15">Uncharacterized protein</fullName>
    </submittedName>
</protein>
<evidence type="ECO:0000256" key="8">
    <source>
        <dbReference type="ARBA" id="ARBA00023065"/>
    </source>
</evidence>
<organism evidence="15 16">
    <name type="scientific">Laodelphax striatellus</name>
    <name type="common">Small brown planthopper</name>
    <name type="synonym">Delphax striatella</name>
    <dbReference type="NCBI Taxonomy" id="195883"/>
    <lineage>
        <taxon>Eukaryota</taxon>
        <taxon>Metazoa</taxon>
        <taxon>Ecdysozoa</taxon>
        <taxon>Arthropoda</taxon>
        <taxon>Hexapoda</taxon>
        <taxon>Insecta</taxon>
        <taxon>Pterygota</taxon>
        <taxon>Neoptera</taxon>
        <taxon>Paraneoptera</taxon>
        <taxon>Hemiptera</taxon>
        <taxon>Auchenorrhyncha</taxon>
        <taxon>Fulgoroidea</taxon>
        <taxon>Delphacidae</taxon>
        <taxon>Criomorphinae</taxon>
        <taxon>Laodelphax</taxon>
    </lineage>
</organism>
<evidence type="ECO:0000256" key="3">
    <source>
        <dbReference type="ARBA" id="ARBA00022448"/>
    </source>
</evidence>
<evidence type="ECO:0000256" key="9">
    <source>
        <dbReference type="ARBA" id="ARBA00023136"/>
    </source>
</evidence>
<gene>
    <name evidence="15" type="ORF">LSTR_LSTR012449</name>
</gene>
<comment type="similarity">
    <text evidence="2 12">Belongs to the amiloride-sensitive sodium channel (TC 1.A.6) family.</text>
</comment>
<dbReference type="Pfam" id="PF00858">
    <property type="entry name" value="ASC"/>
    <property type="match status" value="1"/>
</dbReference>
<evidence type="ECO:0000256" key="14">
    <source>
        <dbReference type="SAM" id="Phobius"/>
    </source>
</evidence>
<feature type="region of interest" description="Disordered" evidence="13">
    <location>
        <begin position="68"/>
        <end position="91"/>
    </location>
</feature>
<evidence type="ECO:0000313" key="16">
    <source>
        <dbReference type="Proteomes" id="UP000291343"/>
    </source>
</evidence>
<dbReference type="GO" id="GO:0016020">
    <property type="term" value="C:membrane"/>
    <property type="evidence" value="ECO:0007669"/>
    <property type="project" value="UniProtKB-SubCell"/>
</dbReference>
<keyword evidence="7" id="KW-0915">Sodium</keyword>
<dbReference type="GO" id="GO:0005272">
    <property type="term" value="F:sodium channel activity"/>
    <property type="evidence" value="ECO:0007669"/>
    <property type="project" value="UniProtKB-KW"/>
</dbReference>
<comment type="subcellular location">
    <subcellularLocation>
        <location evidence="1">Membrane</location>
        <topology evidence="1">Multi-pass membrane protein</topology>
    </subcellularLocation>
</comment>
<dbReference type="InParanoid" id="A0A482XKP3"/>
<sequence>MLGFRGREETLELDLWSWPMVRYKREVLFGWVDLLAGLFLGFSLVSGIEIIYYFTIRAACMVNDDDVTPAAPQPPPVAPKGRRAAPKKQRATNSNNIFWLNDQLMMKQQMALNMNNMNNRNLRVKHNNYDNSLYSIPYLN</sequence>
<evidence type="ECO:0000256" key="2">
    <source>
        <dbReference type="ARBA" id="ARBA00007193"/>
    </source>
</evidence>
<dbReference type="EMBL" id="QKKF02006308">
    <property type="protein sequence ID" value="RZF46403.1"/>
    <property type="molecule type" value="Genomic_DNA"/>
</dbReference>
<keyword evidence="9 14" id="KW-0472">Membrane</keyword>
<keyword evidence="5 12" id="KW-0812">Transmembrane</keyword>
<name>A0A482XKP3_LAOST</name>
<evidence type="ECO:0000256" key="11">
    <source>
        <dbReference type="ARBA" id="ARBA00023303"/>
    </source>
</evidence>
<reference evidence="15 16" key="1">
    <citation type="journal article" date="2017" name="Gigascience">
        <title>Genome sequence of the small brown planthopper, Laodelphax striatellus.</title>
        <authorList>
            <person name="Zhu J."/>
            <person name="Jiang F."/>
            <person name="Wang X."/>
            <person name="Yang P."/>
            <person name="Bao Y."/>
            <person name="Zhao W."/>
            <person name="Wang W."/>
            <person name="Lu H."/>
            <person name="Wang Q."/>
            <person name="Cui N."/>
            <person name="Li J."/>
            <person name="Chen X."/>
            <person name="Luo L."/>
            <person name="Yu J."/>
            <person name="Kang L."/>
            <person name="Cui F."/>
        </authorList>
    </citation>
    <scope>NUCLEOTIDE SEQUENCE [LARGE SCALE GENOMIC DNA]</scope>
    <source>
        <strain evidence="15">Lst14</strain>
    </source>
</reference>
<evidence type="ECO:0000256" key="7">
    <source>
        <dbReference type="ARBA" id="ARBA00023053"/>
    </source>
</evidence>
<proteinExistence type="inferred from homology"/>
<evidence type="ECO:0000256" key="13">
    <source>
        <dbReference type="SAM" id="MobiDB-lite"/>
    </source>
</evidence>
<dbReference type="InterPro" id="IPR001873">
    <property type="entry name" value="ENaC"/>
</dbReference>
<dbReference type="Proteomes" id="UP000291343">
    <property type="component" value="Unassembled WGS sequence"/>
</dbReference>
<accession>A0A482XKP3</accession>
<feature type="compositionally biased region" description="Basic residues" evidence="13">
    <location>
        <begin position="80"/>
        <end position="90"/>
    </location>
</feature>
<keyword evidence="8 12" id="KW-0406">Ion transport</keyword>
<keyword evidence="10 12" id="KW-0739">Sodium transport</keyword>
<evidence type="ECO:0000256" key="1">
    <source>
        <dbReference type="ARBA" id="ARBA00004141"/>
    </source>
</evidence>
<evidence type="ECO:0000256" key="5">
    <source>
        <dbReference type="ARBA" id="ARBA00022692"/>
    </source>
</evidence>
<keyword evidence="3 12" id="KW-0813">Transport</keyword>
<keyword evidence="6 14" id="KW-1133">Transmembrane helix</keyword>
<feature type="transmembrane region" description="Helical" evidence="14">
    <location>
        <begin position="28"/>
        <end position="54"/>
    </location>
</feature>
<keyword evidence="11 12" id="KW-0407">Ion channel</keyword>
<evidence type="ECO:0000313" key="15">
    <source>
        <dbReference type="EMBL" id="RZF46403.1"/>
    </source>
</evidence>
<keyword evidence="4 12" id="KW-0894">Sodium channel</keyword>
<evidence type="ECO:0000256" key="10">
    <source>
        <dbReference type="ARBA" id="ARBA00023201"/>
    </source>
</evidence>
<evidence type="ECO:0000256" key="6">
    <source>
        <dbReference type="ARBA" id="ARBA00022989"/>
    </source>
</evidence>
<evidence type="ECO:0000256" key="12">
    <source>
        <dbReference type="RuleBase" id="RU000679"/>
    </source>
</evidence>
<keyword evidence="16" id="KW-1185">Reference proteome</keyword>
<dbReference type="AlphaFoldDB" id="A0A482XKP3"/>
<dbReference type="OrthoDB" id="6238402at2759"/>
<evidence type="ECO:0000256" key="4">
    <source>
        <dbReference type="ARBA" id="ARBA00022461"/>
    </source>
</evidence>
<comment type="caution">
    <text evidence="15">The sequence shown here is derived from an EMBL/GenBank/DDBJ whole genome shotgun (WGS) entry which is preliminary data.</text>
</comment>